<sequence length="354" mass="38808">MNQTVVVDTLLLPSLGKPPSSEPPNTFPSAKVLSEPKPANGVLHKRSNFLSTTTKTAGGDKGFRSTCDGTSTTSTTTNATGTAWSDDGKINLRAMDMDATNALAVFELLAKIKQVHHLEIMLHKMRVVDVCRWMTSEEMSLDSTRSTQNQKKDLIKQSVMGILVPLELELDNLGKTLLNDSITIGYLNISNNDFSIFLSTFHININTKENIRLQLCEQSNTSSSGIVGTSTSESTKRENTMLSVVAAEATGLRWCIQWIKEQQLSNVVIEMDSEIVVQCLLGKSYFDAIDLIIVDCLELLFSLVNVSVNAVKRCKNMAAHGLVGVARNVGSKSWWGNVPEPISSIICNESFSIY</sequence>
<feature type="domain" description="RNase H type-1" evidence="1">
    <location>
        <begin position="232"/>
        <end position="323"/>
    </location>
</feature>
<dbReference type="InterPro" id="IPR053151">
    <property type="entry name" value="RNase_H-like"/>
</dbReference>
<dbReference type="PANTHER" id="PTHR47723:SF19">
    <property type="entry name" value="POLYNUCLEOTIDYL TRANSFERASE, RIBONUCLEASE H-LIKE SUPERFAMILY PROTEIN"/>
    <property type="match status" value="1"/>
</dbReference>
<reference evidence="3" key="1">
    <citation type="journal article" date="2017" name="Front. Plant Sci.">
        <title>Climate Clever Clovers: New Paradigm to Reduce the Environmental Footprint of Ruminants by Breeding Low Methanogenic Forages Utilizing Haplotype Variation.</title>
        <authorList>
            <person name="Kaur P."/>
            <person name="Appels R."/>
            <person name="Bayer P.E."/>
            <person name="Keeble-Gagnere G."/>
            <person name="Wang J."/>
            <person name="Hirakawa H."/>
            <person name="Shirasawa K."/>
            <person name="Vercoe P."/>
            <person name="Stefanova K."/>
            <person name="Durmic Z."/>
            <person name="Nichols P."/>
            <person name="Revell C."/>
            <person name="Isobe S.N."/>
            <person name="Edwards D."/>
            <person name="Erskine W."/>
        </authorList>
    </citation>
    <scope>NUCLEOTIDE SEQUENCE [LARGE SCALE GENOMIC DNA]</scope>
    <source>
        <strain evidence="3">cv. Daliak</strain>
    </source>
</reference>
<evidence type="ECO:0000259" key="1">
    <source>
        <dbReference type="Pfam" id="PF13456"/>
    </source>
</evidence>
<dbReference type="SUPFAM" id="SSF53098">
    <property type="entry name" value="Ribonuclease H-like"/>
    <property type="match status" value="1"/>
</dbReference>
<accession>A0A2Z6P972</accession>
<protein>
    <recommendedName>
        <fullName evidence="1">RNase H type-1 domain-containing protein</fullName>
    </recommendedName>
</protein>
<name>A0A2Z6P972_TRISU</name>
<keyword evidence="3" id="KW-1185">Reference proteome</keyword>
<dbReference type="InterPro" id="IPR036397">
    <property type="entry name" value="RNaseH_sf"/>
</dbReference>
<dbReference type="Pfam" id="PF13456">
    <property type="entry name" value="RVT_3"/>
    <property type="match status" value="1"/>
</dbReference>
<evidence type="ECO:0000313" key="2">
    <source>
        <dbReference type="EMBL" id="GAU44885.1"/>
    </source>
</evidence>
<dbReference type="EMBL" id="DF974082">
    <property type="protein sequence ID" value="GAU44885.1"/>
    <property type="molecule type" value="Genomic_DNA"/>
</dbReference>
<proteinExistence type="predicted"/>
<organism evidence="2 3">
    <name type="scientific">Trifolium subterraneum</name>
    <name type="common">Subterranean clover</name>
    <dbReference type="NCBI Taxonomy" id="3900"/>
    <lineage>
        <taxon>Eukaryota</taxon>
        <taxon>Viridiplantae</taxon>
        <taxon>Streptophyta</taxon>
        <taxon>Embryophyta</taxon>
        <taxon>Tracheophyta</taxon>
        <taxon>Spermatophyta</taxon>
        <taxon>Magnoliopsida</taxon>
        <taxon>eudicotyledons</taxon>
        <taxon>Gunneridae</taxon>
        <taxon>Pentapetalae</taxon>
        <taxon>rosids</taxon>
        <taxon>fabids</taxon>
        <taxon>Fabales</taxon>
        <taxon>Fabaceae</taxon>
        <taxon>Papilionoideae</taxon>
        <taxon>50 kb inversion clade</taxon>
        <taxon>NPAAA clade</taxon>
        <taxon>Hologalegina</taxon>
        <taxon>IRL clade</taxon>
        <taxon>Trifolieae</taxon>
        <taxon>Trifolium</taxon>
    </lineage>
</organism>
<evidence type="ECO:0000313" key="3">
    <source>
        <dbReference type="Proteomes" id="UP000242715"/>
    </source>
</evidence>
<dbReference type="InterPro" id="IPR044730">
    <property type="entry name" value="RNase_H-like_dom_plant"/>
</dbReference>
<dbReference type="GO" id="GO:0004523">
    <property type="term" value="F:RNA-DNA hybrid ribonuclease activity"/>
    <property type="evidence" value="ECO:0007669"/>
    <property type="project" value="InterPro"/>
</dbReference>
<dbReference type="GO" id="GO:0003676">
    <property type="term" value="F:nucleic acid binding"/>
    <property type="evidence" value="ECO:0007669"/>
    <property type="project" value="InterPro"/>
</dbReference>
<dbReference type="PANTHER" id="PTHR47723">
    <property type="entry name" value="OS05G0353850 PROTEIN"/>
    <property type="match status" value="1"/>
</dbReference>
<dbReference type="InterPro" id="IPR012337">
    <property type="entry name" value="RNaseH-like_sf"/>
</dbReference>
<dbReference type="Proteomes" id="UP000242715">
    <property type="component" value="Unassembled WGS sequence"/>
</dbReference>
<dbReference type="InterPro" id="IPR002156">
    <property type="entry name" value="RNaseH_domain"/>
</dbReference>
<dbReference type="Gene3D" id="3.30.420.10">
    <property type="entry name" value="Ribonuclease H-like superfamily/Ribonuclease H"/>
    <property type="match status" value="1"/>
</dbReference>
<gene>
    <name evidence="2" type="ORF">TSUD_400480</name>
</gene>
<dbReference type="CDD" id="cd06222">
    <property type="entry name" value="RNase_H_like"/>
    <property type="match status" value="1"/>
</dbReference>
<dbReference type="AlphaFoldDB" id="A0A2Z6P972"/>
<dbReference type="OrthoDB" id="945394at2759"/>